<comment type="caution">
    <text evidence="5">The sequence shown here is derived from an EMBL/GenBank/DDBJ whole genome shotgun (WGS) entry which is preliminary data.</text>
</comment>
<dbReference type="Gene3D" id="3.40.50.300">
    <property type="entry name" value="P-loop containing nucleotide triphosphate hydrolases"/>
    <property type="match status" value="1"/>
</dbReference>
<dbReference type="SUPFAM" id="SSF52172">
    <property type="entry name" value="CheY-like"/>
    <property type="match status" value="1"/>
</dbReference>
<dbReference type="EMBL" id="JADJMH010000002">
    <property type="protein sequence ID" value="MBK7673982.1"/>
    <property type="molecule type" value="Genomic_DNA"/>
</dbReference>
<dbReference type="InterPro" id="IPR011006">
    <property type="entry name" value="CheY-like_superfamily"/>
</dbReference>
<dbReference type="InterPro" id="IPR001789">
    <property type="entry name" value="Sig_transdc_resp-reg_receiver"/>
</dbReference>
<keyword evidence="2" id="KW-0067">ATP-binding</keyword>
<evidence type="ECO:0000256" key="2">
    <source>
        <dbReference type="ARBA" id="ARBA00022840"/>
    </source>
</evidence>
<dbReference type="AlphaFoldDB" id="A0A935PXC0"/>
<dbReference type="PANTHER" id="PTHR32071">
    <property type="entry name" value="TRANSCRIPTIONAL REGULATORY PROTEIN"/>
    <property type="match status" value="1"/>
</dbReference>
<dbReference type="Pfam" id="PF00158">
    <property type="entry name" value="Sigma54_activat"/>
    <property type="match status" value="1"/>
</dbReference>
<evidence type="ECO:0000259" key="4">
    <source>
        <dbReference type="PROSITE" id="PS50110"/>
    </source>
</evidence>
<dbReference type="Proteomes" id="UP000697998">
    <property type="component" value="Unassembled WGS sequence"/>
</dbReference>
<dbReference type="GO" id="GO:0006355">
    <property type="term" value="P:regulation of DNA-templated transcription"/>
    <property type="evidence" value="ECO:0007669"/>
    <property type="project" value="InterPro"/>
</dbReference>
<dbReference type="InterPro" id="IPR002078">
    <property type="entry name" value="Sigma_54_int"/>
</dbReference>
<proteinExistence type="predicted"/>
<organism evidence="5 6">
    <name type="scientific">Candidatus Accumulibacter proximus</name>
    <dbReference type="NCBI Taxonomy" id="2954385"/>
    <lineage>
        <taxon>Bacteria</taxon>
        <taxon>Pseudomonadati</taxon>
        <taxon>Pseudomonadota</taxon>
        <taxon>Betaproteobacteria</taxon>
        <taxon>Candidatus Accumulibacter</taxon>
    </lineage>
</organism>
<keyword evidence="1" id="KW-0547">Nucleotide-binding</keyword>
<evidence type="ECO:0000256" key="1">
    <source>
        <dbReference type="ARBA" id="ARBA00022741"/>
    </source>
</evidence>
<evidence type="ECO:0000313" key="5">
    <source>
        <dbReference type="EMBL" id="MBK7673982.1"/>
    </source>
</evidence>
<dbReference type="GO" id="GO:0005524">
    <property type="term" value="F:ATP binding"/>
    <property type="evidence" value="ECO:0007669"/>
    <property type="project" value="UniProtKB-KW"/>
</dbReference>
<protein>
    <submittedName>
        <fullName evidence="5">Sigma 54-interacting transcriptional regulator</fullName>
    </submittedName>
</protein>
<dbReference type="InterPro" id="IPR027417">
    <property type="entry name" value="P-loop_NTPase"/>
</dbReference>
<evidence type="ECO:0000313" key="6">
    <source>
        <dbReference type="Proteomes" id="UP000697998"/>
    </source>
</evidence>
<reference evidence="5 6" key="1">
    <citation type="submission" date="2020-10" db="EMBL/GenBank/DDBJ databases">
        <title>Connecting structure to function with the recovery of over 1000 high-quality activated sludge metagenome-assembled genomes encoding full-length rRNA genes using long-read sequencing.</title>
        <authorList>
            <person name="Singleton C.M."/>
            <person name="Petriglieri F."/>
            <person name="Kristensen J.M."/>
            <person name="Kirkegaard R.H."/>
            <person name="Michaelsen T.Y."/>
            <person name="Andersen M.H."/>
            <person name="Karst S.M."/>
            <person name="Dueholm M.S."/>
            <person name="Nielsen P.H."/>
            <person name="Albertsen M."/>
        </authorList>
    </citation>
    <scope>NUCLEOTIDE SEQUENCE [LARGE SCALE GENOMIC DNA]</scope>
    <source>
        <strain evidence="5">EsbW_18-Q3-R4-48_BATAC.285</strain>
    </source>
</reference>
<feature type="domain" description="Response regulatory" evidence="4">
    <location>
        <begin position="1"/>
        <end position="42"/>
    </location>
</feature>
<evidence type="ECO:0000256" key="3">
    <source>
        <dbReference type="PROSITE-ProRule" id="PRU00169"/>
    </source>
</evidence>
<name>A0A935PXC0_9PROT</name>
<dbReference type="InterPro" id="IPR025662">
    <property type="entry name" value="Sigma_54_int_dom_ATP-bd_1"/>
</dbReference>
<dbReference type="PROSITE" id="PS00675">
    <property type="entry name" value="SIGMA54_INTERACT_1"/>
    <property type="match status" value="1"/>
</dbReference>
<accession>A0A935PXC0</accession>
<comment type="caution">
    <text evidence="3">Lacks conserved residue(s) required for the propagation of feature annotation.</text>
</comment>
<dbReference type="GO" id="GO:0000160">
    <property type="term" value="P:phosphorelay signal transduction system"/>
    <property type="evidence" value="ECO:0007669"/>
    <property type="project" value="InterPro"/>
</dbReference>
<dbReference type="PANTHER" id="PTHR32071:SF13">
    <property type="entry name" value="RESPONSE REGULATOR HSFA"/>
    <property type="match status" value="1"/>
</dbReference>
<sequence length="116" mass="12479">MIVTTAALDVETAVRSMKEGAFDYLVKPVEEAVCGQRSPRPRSAPYCAQMGASYYLLRHCRQNNDAFAGILTQQSQDEGAFQYLEAVAASAEPVLISGETGAGKEMFAHDRTSSAA</sequence>
<dbReference type="PROSITE" id="PS50110">
    <property type="entry name" value="RESPONSE_REGULATORY"/>
    <property type="match status" value="1"/>
</dbReference>
<gene>
    <name evidence="5" type="ORF">IPJ27_04010</name>
</gene>